<feature type="transmembrane region" description="Helical" evidence="2">
    <location>
        <begin position="470"/>
        <end position="490"/>
    </location>
</feature>
<evidence type="ECO:0000256" key="1">
    <source>
        <dbReference type="SAM" id="MobiDB-lite"/>
    </source>
</evidence>
<evidence type="ECO:0000313" key="3">
    <source>
        <dbReference type="EMBL" id="CAG6647196.1"/>
    </source>
</evidence>
<feature type="transmembrane region" description="Helical" evidence="2">
    <location>
        <begin position="310"/>
        <end position="331"/>
    </location>
</feature>
<evidence type="ECO:0000256" key="2">
    <source>
        <dbReference type="SAM" id="Phobius"/>
    </source>
</evidence>
<dbReference type="EMBL" id="HBUF01145902">
    <property type="protein sequence ID" value="CAG6647198.1"/>
    <property type="molecule type" value="Transcribed_RNA"/>
</dbReference>
<accession>A0A8D8RAR0</accession>
<feature type="region of interest" description="Disordered" evidence="1">
    <location>
        <begin position="93"/>
        <end position="124"/>
    </location>
</feature>
<feature type="compositionally biased region" description="Low complexity" evidence="1">
    <location>
        <begin position="93"/>
        <end position="106"/>
    </location>
</feature>
<keyword evidence="2" id="KW-1133">Transmembrane helix</keyword>
<dbReference type="EMBL" id="HBUF01199356">
    <property type="protein sequence ID" value="CAG6661341.1"/>
    <property type="molecule type" value="Transcribed_RNA"/>
</dbReference>
<feature type="transmembrane region" description="Helical" evidence="2">
    <location>
        <begin position="439"/>
        <end position="458"/>
    </location>
</feature>
<reference evidence="3" key="1">
    <citation type="submission" date="2021-05" db="EMBL/GenBank/DDBJ databases">
        <authorList>
            <person name="Alioto T."/>
            <person name="Alioto T."/>
            <person name="Gomez Garrido J."/>
        </authorList>
    </citation>
    <scope>NUCLEOTIDE SEQUENCE</scope>
</reference>
<feature type="transmembrane region" description="Helical" evidence="2">
    <location>
        <begin position="363"/>
        <end position="387"/>
    </location>
</feature>
<proteinExistence type="predicted"/>
<feature type="transmembrane region" description="Helical" evidence="2">
    <location>
        <begin position="337"/>
        <end position="356"/>
    </location>
</feature>
<feature type="transmembrane region" description="Helical" evidence="2">
    <location>
        <begin position="227"/>
        <end position="245"/>
    </location>
</feature>
<organism evidence="3">
    <name type="scientific">Cacopsylla melanoneura</name>
    <dbReference type="NCBI Taxonomy" id="428564"/>
    <lineage>
        <taxon>Eukaryota</taxon>
        <taxon>Metazoa</taxon>
        <taxon>Ecdysozoa</taxon>
        <taxon>Arthropoda</taxon>
        <taxon>Hexapoda</taxon>
        <taxon>Insecta</taxon>
        <taxon>Pterygota</taxon>
        <taxon>Neoptera</taxon>
        <taxon>Paraneoptera</taxon>
        <taxon>Hemiptera</taxon>
        <taxon>Sternorrhyncha</taxon>
        <taxon>Psylloidea</taxon>
        <taxon>Psyllidae</taxon>
        <taxon>Psyllinae</taxon>
        <taxon>Cacopsylla</taxon>
    </lineage>
</organism>
<dbReference type="EMBL" id="HBUF01145901">
    <property type="protein sequence ID" value="CAG6647196.1"/>
    <property type="molecule type" value="Transcribed_RNA"/>
</dbReference>
<protein>
    <submittedName>
        <fullName evidence="3">Uncharacterized protein</fullName>
    </submittedName>
</protein>
<feature type="transmembrane region" description="Helical" evidence="2">
    <location>
        <begin position="257"/>
        <end position="277"/>
    </location>
</feature>
<feature type="region of interest" description="Disordered" evidence="1">
    <location>
        <begin position="22"/>
        <end position="78"/>
    </location>
</feature>
<feature type="transmembrane region" description="Helical" evidence="2">
    <location>
        <begin position="399"/>
        <end position="418"/>
    </location>
</feature>
<keyword evidence="2" id="KW-0812">Transmembrane</keyword>
<feature type="transmembrane region" description="Helical" evidence="2">
    <location>
        <begin position="202"/>
        <end position="220"/>
    </location>
</feature>
<feature type="compositionally biased region" description="Low complexity" evidence="1">
    <location>
        <begin position="114"/>
        <end position="124"/>
    </location>
</feature>
<sequence length="491" mass="54813">MERVRYSRRVKSPSYYALEQQQEIVKARTKARSPSRGRSPSRSKVGRPRSRSRTPSRSRKAVSSVSSPSSNAEDMSPSVYIPESESKRVDASNFSLFSGNSSGGTPASPPTSPNPNANATPAANGAQKWKPNFQLFKPAITINKSAVLATFVDLLKVNVAVALVTAVFISTVFSYLLCNKNRCKLPTKVPGFAKLVQEISPLSAYVYLGFFFIQFLFTFIPKRSNVISALVSLFAIAGVYFYPLYPVTSFLDRPVEFLNLSLLTSLALATILFVKGYRKSRSSTQDKLVYGYLFGFRSNGEFFGKKLETIFHQIGAIQLVVLDILFAITVYELKFPILFSAVLGLHFLFVVEKILFAGKKDYLPIYSGFFSTFLYLVYPSISSMSLYVAYKTALKEHTFYEYAGVAAAFWLFGFYAYCKAKYDPPRRIAVRNVKGFKGRLGFVWNYILTSPWIGQAFIELSIAGAVLPYSYLSLISAVSYIALTKVVPLLY</sequence>
<dbReference type="AlphaFoldDB" id="A0A8D8RAR0"/>
<feature type="transmembrane region" description="Helical" evidence="2">
    <location>
        <begin position="154"/>
        <end position="177"/>
    </location>
</feature>
<name>A0A8D8RAR0_9HEMI</name>
<keyword evidence="2" id="KW-0472">Membrane</keyword>
<feature type="compositionally biased region" description="Basic residues" evidence="1">
    <location>
        <begin position="27"/>
        <end position="60"/>
    </location>
</feature>
<feature type="compositionally biased region" description="Low complexity" evidence="1">
    <location>
        <begin position="61"/>
        <end position="70"/>
    </location>
</feature>
<dbReference type="EMBL" id="HBUF01199355">
    <property type="protein sequence ID" value="CAG6661339.1"/>
    <property type="molecule type" value="Transcribed_RNA"/>
</dbReference>